<dbReference type="OrthoDB" id="2915540at2"/>
<gene>
    <name evidence="1" type="ORF">AM592_01755</name>
</gene>
<dbReference type="AlphaFoldDB" id="A0A0M4FE94"/>
<evidence type="ECO:0008006" key="3">
    <source>
        <dbReference type="Google" id="ProtNLM"/>
    </source>
</evidence>
<dbReference type="Proteomes" id="UP000067625">
    <property type="component" value="Chromosome"/>
</dbReference>
<dbReference type="PATRIC" id="fig|1441095.3.peg.369"/>
<dbReference type="EMBL" id="CP012600">
    <property type="protein sequence ID" value="ALC80449.1"/>
    <property type="molecule type" value="Genomic_DNA"/>
</dbReference>
<dbReference type="STRING" id="1441095.AM592_01755"/>
<keyword evidence="2" id="KW-1185">Reference proteome</keyword>
<sequence length="96" mass="10839">MKNLTILINGEEKTFSIPFVNGLVWRKFIELRAKTENLSDLKPEELDEFAELVVFAFGDKFSLEEFYAGVPYDQVMSTIDGLFVPTEGDAEGNGKK</sequence>
<evidence type="ECO:0000313" key="2">
    <source>
        <dbReference type="Proteomes" id="UP000067625"/>
    </source>
</evidence>
<reference evidence="2" key="1">
    <citation type="submission" date="2015-08" db="EMBL/GenBank/DDBJ databases">
        <title>Genome sequencing project for genomic taxonomy and phylogenomics of Bacillus-like bacteria.</title>
        <authorList>
            <person name="Liu B."/>
            <person name="Wang J."/>
            <person name="Zhu Y."/>
            <person name="Liu G."/>
            <person name="Chen Q."/>
            <person name="Chen Z."/>
            <person name="Lan J."/>
            <person name="Che J."/>
            <person name="Ge C."/>
            <person name="Shi H."/>
            <person name="Pan Z."/>
            <person name="Liu X."/>
        </authorList>
    </citation>
    <scope>NUCLEOTIDE SEQUENCE [LARGE SCALE GENOMIC DNA]</scope>
    <source>
        <strain evidence="2">FJAT-4402</strain>
    </source>
</reference>
<protein>
    <recommendedName>
        <fullName evidence="3">Phage tail protein</fullName>
    </recommendedName>
</protein>
<evidence type="ECO:0000313" key="1">
    <source>
        <dbReference type="EMBL" id="ALC80449.1"/>
    </source>
</evidence>
<name>A0A0M4FE94_9BACI</name>
<dbReference type="Pfam" id="PF23857">
    <property type="entry name" value="Phage_TAC_19"/>
    <property type="match status" value="1"/>
</dbReference>
<organism evidence="1 2">
    <name type="scientific">Bacillus gobiensis</name>
    <dbReference type="NCBI Taxonomy" id="1441095"/>
    <lineage>
        <taxon>Bacteria</taxon>
        <taxon>Bacillati</taxon>
        <taxon>Bacillota</taxon>
        <taxon>Bacilli</taxon>
        <taxon>Bacillales</taxon>
        <taxon>Bacillaceae</taxon>
        <taxon>Bacillus</taxon>
    </lineage>
</organism>
<dbReference type="InterPro" id="IPR057006">
    <property type="entry name" value="Phage_TAC_19"/>
</dbReference>
<dbReference type="NCBIfam" id="NF047360">
    <property type="entry name" value="tail_chap_PVL"/>
    <property type="match status" value="1"/>
</dbReference>
<dbReference type="RefSeq" id="WP_053602179.1">
    <property type="nucleotide sequence ID" value="NZ_CP012600.1"/>
</dbReference>
<reference evidence="1 2" key="2">
    <citation type="journal article" date="2016" name="Int. J. Syst. Evol. Microbiol.">
        <title>Bacillus gobiensis sp. nov., isolated from a soil sample.</title>
        <authorList>
            <person name="Liu B."/>
            <person name="Liu G.H."/>
            <person name="Cetin S."/>
            <person name="Schumann P."/>
            <person name="Pan Z.Z."/>
            <person name="Chen Q.Q."/>
        </authorList>
    </citation>
    <scope>NUCLEOTIDE SEQUENCE [LARGE SCALE GENOMIC DNA]</scope>
    <source>
        <strain evidence="1 2">FJAT-4402</strain>
    </source>
</reference>
<accession>A0A0M4FE94</accession>
<proteinExistence type="predicted"/>